<dbReference type="PIRSF" id="PIRSF021700">
    <property type="entry name" value="3_dmu_93_MTrfase"/>
    <property type="match status" value="1"/>
</dbReference>
<dbReference type="PANTHER" id="PTHR33990:SF2">
    <property type="entry name" value="PHNB-LIKE DOMAIN-CONTAINING PROTEIN"/>
    <property type="match status" value="1"/>
</dbReference>
<organism evidence="2 3">
    <name type="scientific">Streptomyces griseoviridis</name>
    <dbReference type="NCBI Taxonomy" id="45398"/>
    <lineage>
        <taxon>Bacteria</taxon>
        <taxon>Bacillati</taxon>
        <taxon>Actinomycetota</taxon>
        <taxon>Actinomycetes</taxon>
        <taxon>Kitasatosporales</taxon>
        <taxon>Streptomycetaceae</taxon>
        <taxon>Streptomyces</taxon>
    </lineage>
</organism>
<dbReference type="InterPro" id="IPR028973">
    <property type="entry name" value="PhnB-like"/>
</dbReference>
<comment type="caution">
    <text evidence="2">The sequence shown here is derived from an EMBL/GenBank/DDBJ whole genome shotgun (WGS) entry which is preliminary data.</text>
</comment>
<dbReference type="CDD" id="cd06588">
    <property type="entry name" value="PhnB_like"/>
    <property type="match status" value="1"/>
</dbReference>
<gene>
    <name evidence="2" type="ORF">GCM10010238_42160</name>
</gene>
<evidence type="ECO:0000259" key="1">
    <source>
        <dbReference type="Pfam" id="PF06983"/>
    </source>
</evidence>
<dbReference type="InterPro" id="IPR009725">
    <property type="entry name" value="3_dmu_93_MTrfase"/>
</dbReference>
<reference evidence="2" key="2">
    <citation type="submission" date="2020-09" db="EMBL/GenBank/DDBJ databases">
        <authorList>
            <person name="Sun Q."/>
            <person name="Ohkuma M."/>
        </authorList>
    </citation>
    <scope>NUCLEOTIDE SEQUENCE</scope>
    <source>
        <strain evidence="2">JCM 4234</strain>
    </source>
</reference>
<dbReference type="Pfam" id="PF06983">
    <property type="entry name" value="3-dmu-9_3-mt"/>
    <property type="match status" value="1"/>
</dbReference>
<dbReference type="Proteomes" id="UP000653493">
    <property type="component" value="Unassembled WGS sequence"/>
</dbReference>
<keyword evidence="3" id="KW-1185">Reference proteome</keyword>
<name>A0A918GPV0_STRGD</name>
<evidence type="ECO:0000313" key="2">
    <source>
        <dbReference type="EMBL" id="GGS48085.1"/>
    </source>
</evidence>
<dbReference type="InterPro" id="IPR029068">
    <property type="entry name" value="Glyas_Bleomycin-R_OHBP_Dase"/>
</dbReference>
<evidence type="ECO:0000313" key="3">
    <source>
        <dbReference type="Proteomes" id="UP000653493"/>
    </source>
</evidence>
<proteinExistence type="predicted"/>
<dbReference type="AlphaFoldDB" id="A0A918GPV0"/>
<dbReference type="EMBL" id="BMSL01000012">
    <property type="protein sequence ID" value="GGS48085.1"/>
    <property type="molecule type" value="Genomic_DNA"/>
</dbReference>
<accession>A0A918GPV0</accession>
<dbReference type="Gene3D" id="3.10.180.10">
    <property type="entry name" value="2,3-Dihydroxybiphenyl 1,2-Dioxygenase, domain 1"/>
    <property type="match status" value="1"/>
</dbReference>
<sequence>MVTDGFITCLWFDDQAEEAAHYYVSVFEGSGSRVGDVIRYPEGSGTASAKPMTVEFTANGQKFVGLNGGPQFTFNEAISFQVMCDTQEEVDHYAARLTEDGGEQGPCGWVKDRFGVSWQVVPERLIEMFADRDPAKVARANKAMMSMRKLDIAALEKAFAGE</sequence>
<protein>
    <submittedName>
        <fullName evidence="2">VOC family protein</fullName>
    </submittedName>
</protein>
<dbReference type="SUPFAM" id="SSF54593">
    <property type="entry name" value="Glyoxalase/Bleomycin resistance protein/Dihydroxybiphenyl dioxygenase"/>
    <property type="match status" value="1"/>
</dbReference>
<reference evidence="2" key="1">
    <citation type="journal article" date="2014" name="Int. J. Syst. Evol. Microbiol.">
        <title>Complete genome sequence of Corynebacterium casei LMG S-19264T (=DSM 44701T), isolated from a smear-ripened cheese.</title>
        <authorList>
            <consortium name="US DOE Joint Genome Institute (JGI-PGF)"/>
            <person name="Walter F."/>
            <person name="Albersmeier A."/>
            <person name="Kalinowski J."/>
            <person name="Ruckert C."/>
        </authorList>
    </citation>
    <scope>NUCLEOTIDE SEQUENCE</scope>
    <source>
        <strain evidence="2">JCM 4234</strain>
    </source>
</reference>
<feature type="domain" description="PhnB-like" evidence="1">
    <location>
        <begin position="6"/>
        <end position="121"/>
    </location>
</feature>
<dbReference type="PANTHER" id="PTHR33990">
    <property type="entry name" value="PROTEIN YJDN-RELATED"/>
    <property type="match status" value="1"/>
</dbReference>